<evidence type="ECO:0000313" key="12">
    <source>
        <dbReference type="Proteomes" id="UP000308953"/>
    </source>
</evidence>
<keyword evidence="11" id="KW-0560">Oxidoreductase</keyword>
<feature type="transmembrane region" description="Helical" evidence="9">
    <location>
        <begin position="225"/>
        <end position="243"/>
    </location>
</feature>
<gene>
    <name evidence="11" type="ORF">D6D10_04513</name>
</gene>
<dbReference type="GO" id="GO:0042392">
    <property type="term" value="F:sphingosine-1-phosphate phosphatase activity"/>
    <property type="evidence" value="ECO:0007669"/>
    <property type="project" value="TreeGrafter"/>
</dbReference>
<dbReference type="PANTHER" id="PTHR14969">
    <property type="entry name" value="SPHINGOSINE-1-PHOSPHATE PHOSPHOHYDROLASE"/>
    <property type="match status" value="1"/>
</dbReference>
<feature type="transmembrane region" description="Helical" evidence="9">
    <location>
        <begin position="102"/>
        <end position="124"/>
    </location>
</feature>
<evidence type="ECO:0000256" key="8">
    <source>
        <dbReference type="SAM" id="MobiDB-lite"/>
    </source>
</evidence>
<evidence type="ECO:0000256" key="1">
    <source>
        <dbReference type="ARBA" id="ARBA00004477"/>
    </source>
</evidence>
<keyword evidence="3" id="KW-0378">Hydrolase</keyword>
<reference evidence="11 12" key="1">
    <citation type="submission" date="2018-10" db="EMBL/GenBank/DDBJ databases">
        <title>Fifty Aureobasidium pullulans genomes reveal a recombining polyextremotolerant generalist.</title>
        <authorList>
            <person name="Gostincar C."/>
            <person name="Turk M."/>
            <person name="Zajc J."/>
            <person name="Gunde-Cimerman N."/>
        </authorList>
    </citation>
    <scope>NUCLEOTIDE SEQUENCE [LARGE SCALE GENOMIC DNA]</scope>
    <source>
        <strain evidence="11 12">EXF-9785</strain>
    </source>
</reference>
<dbReference type="PANTHER" id="PTHR14969:SF28">
    <property type="entry name" value="DIHYDROSPHINGOSINE 1-PHOSPHATE PHOSPHATASE LCB3-RELATED"/>
    <property type="match status" value="1"/>
</dbReference>
<dbReference type="GO" id="GO:0004601">
    <property type="term" value="F:peroxidase activity"/>
    <property type="evidence" value="ECO:0007669"/>
    <property type="project" value="UniProtKB-KW"/>
</dbReference>
<name>A0A4S9EZ77_AURPU</name>
<keyword evidence="6 9" id="KW-0472">Membrane</keyword>
<evidence type="ECO:0000256" key="6">
    <source>
        <dbReference type="ARBA" id="ARBA00023136"/>
    </source>
</evidence>
<comment type="caution">
    <text evidence="11">The sequence shown here is derived from an EMBL/GenBank/DDBJ whole genome shotgun (WGS) entry which is preliminary data.</text>
</comment>
<keyword evidence="4" id="KW-0256">Endoplasmic reticulum</keyword>
<dbReference type="Gene3D" id="1.20.144.10">
    <property type="entry name" value="Phosphatidic acid phosphatase type 2/haloperoxidase"/>
    <property type="match status" value="1"/>
</dbReference>
<organism evidence="11 12">
    <name type="scientific">Aureobasidium pullulans</name>
    <name type="common">Black yeast</name>
    <name type="synonym">Pullularia pullulans</name>
    <dbReference type="NCBI Taxonomy" id="5580"/>
    <lineage>
        <taxon>Eukaryota</taxon>
        <taxon>Fungi</taxon>
        <taxon>Dikarya</taxon>
        <taxon>Ascomycota</taxon>
        <taxon>Pezizomycotina</taxon>
        <taxon>Dothideomycetes</taxon>
        <taxon>Dothideomycetidae</taxon>
        <taxon>Dothideales</taxon>
        <taxon>Saccotheciaceae</taxon>
        <taxon>Aureobasidium</taxon>
    </lineage>
</organism>
<evidence type="ECO:0000256" key="9">
    <source>
        <dbReference type="SAM" id="Phobius"/>
    </source>
</evidence>
<dbReference type="AlphaFoldDB" id="A0A4S9EZ77"/>
<feature type="transmembrane region" description="Helical" evidence="9">
    <location>
        <begin position="249"/>
        <end position="269"/>
    </location>
</feature>
<evidence type="ECO:0000256" key="4">
    <source>
        <dbReference type="ARBA" id="ARBA00022824"/>
    </source>
</evidence>
<accession>A0A4S9EZ77</accession>
<evidence type="ECO:0000259" key="10">
    <source>
        <dbReference type="SMART" id="SM00014"/>
    </source>
</evidence>
<dbReference type="SUPFAM" id="SSF48317">
    <property type="entry name" value="Acid phosphatase/Vanadium-dependent haloperoxidase"/>
    <property type="match status" value="1"/>
</dbReference>
<keyword evidence="2 9" id="KW-0812">Transmembrane</keyword>
<dbReference type="Proteomes" id="UP000308953">
    <property type="component" value="Unassembled WGS sequence"/>
</dbReference>
<feature type="transmembrane region" description="Helical" evidence="9">
    <location>
        <begin position="194"/>
        <end position="213"/>
    </location>
</feature>
<evidence type="ECO:0000256" key="7">
    <source>
        <dbReference type="ARBA" id="ARBA00038324"/>
    </source>
</evidence>
<protein>
    <submittedName>
        <fullName evidence="11">Acid phosphatase/Vanadium-dependent haloperoxidase</fullName>
    </submittedName>
</protein>
<dbReference type="SMART" id="SM00014">
    <property type="entry name" value="acidPPc"/>
    <property type="match status" value="1"/>
</dbReference>
<sequence length="585" mass="64742">MEHCSDKTTLQNPPTLDYRHRLSSNIMSNVAASTPPKDPVKQARASTENLPDAGLRGLDHYSRKLPKWRYRLRQSLLPIVRWETPYLAKLQQTCRTPFLDSYFAMTANLGTHTFFMAALPVCFWCGYTSVGRALVHMLALGVFLSGWIKDLRITMSGSAALEYGFPSTHSTNAVSVAFYFLYQLHTSTDDVASPQSLFGLCLGYFYAISIVLGRMYCGMHGFFDVIVGSTLGALIAVVQLAYGTSFDDWIAAGSWTHPALVFLIVLLAVRFHPEPADNCPCYDDSVAFAAVVLGCQLGHWHFAGTSIAVVGEPPATVFFSLAKLGWLKTLARVVGGVVIVFLWRATMKPLLLRCLPPLFRFLETGGATLPRRFFTQASEYKRVPPLRQDDNVIPSASDIPGMLSNLRHPRKRGISIGPQSEADAREYIANRERKRRESRSSADGSDSRPRLTKSGSFYNTTLEEEPTLVKQRRFEDGSDSHRPATPLDTPGQKGDLLMPDPFNALPLTPPPSDSGNGSDAGREEKEEGDDAEQDHQMFLALAKPRVRYDVEVVTKLVIYAGIAWLAVEGNPLLFEITGVGKHSVY</sequence>
<keyword evidence="11" id="KW-0575">Peroxidase</keyword>
<feature type="transmembrane region" description="Helical" evidence="9">
    <location>
        <begin position="323"/>
        <end position="343"/>
    </location>
</feature>
<evidence type="ECO:0000313" key="11">
    <source>
        <dbReference type="EMBL" id="THX39173.1"/>
    </source>
</evidence>
<evidence type="ECO:0000256" key="5">
    <source>
        <dbReference type="ARBA" id="ARBA00022989"/>
    </source>
</evidence>
<dbReference type="Pfam" id="PF01569">
    <property type="entry name" value="PAP2"/>
    <property type="match status" value="1"/>
</dbReference>
<dbReference type="CDD" id="cd03388">
    <property type="entry name" value="PAP2_SPPase1"/>
    <property type="match status" value="1"/>
</dbReference>
<feature type="domain" description="Phosphatidic acid phosphatase type 2/haloperoxidase" evidence="10">
    <location>
        <begin position="130"/>
        <end position="240"/>
    </location>
</feature>
<feature type="region of interest" description="Disordered" evidence="8">
    <location>
        <begin position="385"/>
        <end position="532"/>
    </location>
</feature>
<dbReference type="EMBL" id="QZAV01000079">
    <property type="protein sequence ID" value="THX39173.1"/>
    <property type="molecule type" value="Genomic_DNA"/>
</dbReference>
<comment type="subcellular location">
    <subcellularLocation>
        <location evidence="1">Endoplasmic reticulum membrane</location>
        <topology evidence="1">Multi-pass membrane protein</topology>
    </subcellularLocation>
</comment>
<dbReference type="GO" id="GO:0005789">
    <property type="term" value="C:endoplasmic reticulum membrane"/>
    <property type="evidence" value="ECO:0007669"/>
    <property type="project" value="UniProtKB-SubCell"/>
</dbReference>
<evidence type="ECO:0000256" key="3">
    <source>
        <dbReference type="ARBA" id="ARBA00022801"/>
    </source>
</evidence>
<feature type="compositionally biased region" description="Basic and acidic residues" evidence="8">
    <location>
        <begin position="422"/>
        <end position="431"/>
    </location>
</feature>
<dbReference type="InterPro" id="IPR000326">
    <property type="entry name" value="PAP2/HPO"/>
</dbReference>
<evidence type="ECO:0000256" key="2">
    <source>
        <dbReference type="ARBA" id="ARBA00022692"/>
    </source>
</evidence>
<feature type="compositionally biased region" description="Basic and acidic residues" evidence="8">
    <location>
        <begin position="472"/>
        <end position="482"/>
    </location>
</feature>
<comment type="similarity">
    <text evidence="7">Belongs to the type 2 lipid phosphate phosphatase family.</text>
</comment>
<proteinExistence type="inferred from homology"/>
<dbReference type="InterPro" id="IPR036938">
    <property type="entry name" value="PAP2/HPO_sf"/>
</dbReference>
<keyword evidence="5 9" id="KW-1133">Transmembrane helix</keyword>